<reference evidence="3" key="1">
    <citation type="submission" date="2015-09" db="EMBL/GenBank/DDBJ databases">
        <authorList>
            <person name="Wibberg D."/>
        </authorList>
    </citation>
    <scope>NUCLEOTIDE SEQUENCE [LARGE SCALE GENOMIC DNA]</scope>
    <source>
        <strain evidence="3">SD1D</strain>
    </source>
</reference>
<sequence length="92" mass="9884">MNRLINVGFGNVVNSGKIIAIISPDAAPVKRMVQSAKDLGMAIDATCGRRTKAVIVTDSGHLILSSLLPETIAGRVNNHYEDNQDINLNKLD</sequence>
<keyword evidence="3" id="KW-1185">Reference proteome</keyword>
<evidence type="ECO:0000313" key="3">
    <source>
        <dbReference type="Proteomes" id="UP000196053"/>
    </source>
</evidence>
<accession>A0A0K8J5D4</accession>
<dbReference type="Pfam" id="PF04025">
    <property type="entry name" value="RemA-like"/>
    <property type="match status" value="1"/>
</dbReference>
<evidence type="ECO:0000313" key="2">
    <source>
        <dbReference type="EMBL" id="CUH92569.1"/>
    </source>
</evidence>
<dbReference type="PANTHER" id="PTHR38449">
    <property type="entry name" value="REGULATORY PROTEIN TM_1690-RELATED"/>
    <property type="match status" value="1"/>
</dbReference>
<name>A0A0K8J5D4_9FIRM</name>
<dbReference type="KEGG" id="hsd:SD1D_1022"/>
<organism evidence="2 3">
    <name type="scientific">Herbinix luporum</name>
    <dbReference type="NCBI Taxonomy" id="1679721"/>
    <lineage>
        <taxon>Bacteria</taxon>
        <taxon>Bacillati</taxon>
        <taxon>Bacillota</taxon>
        <taxon>Clostridia</taxon>
        <taxon>Lachnospirales</taxon>
        <taxon>Lachnospiraceae</taxon>
        <taxon>Herbinix</taxon>
    </lineage>
</organism>
<gene>
    <name evidence="2" type="ORF">SD1D_1022</name>
</gene>
<evidence type="ECO:0000256" key="1">
    <source>
        <dbReference type="HAMAP-Rule" id="MF_01503"/>
    </source>
</evidence>
<dbReference type="Proteomes" id="UP000196053">
    <property type="component" value="Chromosome I"/>
</dbReference>
<dbReference type="NCBIfam" id="NF003315">
    <property type="entry name" value="PRK04323.1"/>
    <property type="match status" value="1"/>
</dbReference>
<protein>
    <recommendedName>
        <fullName evidence="1">Putative regulatory protein SD1D_1022</fullName>
    </recommendedName>
</protein>
<dbReference type="RefSeq" id="WP_058257927.1">
    <property type="nucleotide sequence ID" value="NZ_DUPS01000029.1"/>
</dbReference>
<dbReference type="HAMAP" id="MF_01503">
    <property type="entry name" value="RemA"/>
    <property type="match status" value="1"/>
</dbReference>
<dbReference type="PANTHER" id="PTHR38449:SF1">
    <property type="entry name" value="REGULATORY PROTEIN SSL2874-RELATED"/>
    <property type="match status" value="1"/>
</dbReference>
<dbReference type="InterPro" id="IPR007169">
    <property type="entry name" value="RemA-like"/>
</dbReference>
<proteinExistence type="inferred from homology"/>
<dbReference type="EMBL" id="LN879430">
    <property type="protein sequence ID" value="CUH92569.1"/>
    <property type="molecule type" value="Genomic_DNA"/>
</dbReference>
<comment type="similarity">
    <text evidence="1">Belongs to the RemA family.</text>
</comment>
<dbReference type="AlphaFoldDB" id="A0A0K8J5D4"/>